<sequence>MTALSVSGLTLAIHGTPILSDVDLTVGAGEIVGIVGESGSGKSMTALSVMQLLPHGSQWSGSIKVAGNDVGAMTETELCGMRGRDAAMVFQEPMTALNPVQTIGDQVAETIRIHTGTGRREALALARQTLDRVGLPADRFPLDRYPHELSGGQRQRVVIAMAIALRPKLLIADEPTTALDVTTQAQILDLLSGLVREEGMGLMLITHDLAVVAGLADRIAILQHGSVVESGATRDVFAAMRHPYTRALFSASAHVPSRTPPPAADGPPVLAVSEVVREYPQPRRGLFHRPPRFRAVDGVSFEIARGENVGLVGESGCGKSTLARAILALDPLDGGEIRLNGEVFSSAGDGPRMTQRAGVQVVFQDPYGSFNPRHKVRRLVCEPFHLLGSPPRGAELEARMLRALEAVGLSAGDADKYIHEFSGGQRQRIAIARALIIEPSLIVLDEAVSALDVSIRAQILDLLAELSGRLDLSYLFISHDLTVVRAITDRVMVMKAGRIVEEGPTTRVFEDPQHPYTRSLIAATPSLAAALAAPADRRAPSGRRDA</sequence>
<dbReference type="AlphaFoldDB" id="A0A317PKA4"/>
<dbReference type="Pfam" id="PF00005">
    <property type="entry name" value="ABC_tran"/>
    <property type="match status" value="2"/>
</dbReference>
<accession>A0A317PKA4</accession>
<dbReference type="NCBIfam" id="NF007739">
    <property type="entry name" value="PRK10419.1"/>
    <property type="match status" value="2"/>
</dbReference>
<evidence type="ECO:0000256" key="5">
    <source>
        <dbReference type="ARBA" id="ARBA00022840"/>
    </source>
</evidence>
<evidence type="ECO:0000256" key="4">
    <source>
        <dbReference type="ARBA" id="ARBA00022741"/>
    </source>
</evidence>
<dbReference type="SMART" id="SM00382">
    <property type="entry name" value="AAA"/>
    <property type="match status" value="2"/>
</dbReference>
<keyword evidence="3" id="KW-0813">Transport</keyword>
<protein>
    <submittedName>
        <fullName evidence="7">Peptide/nickel transport system ATP-binding protein</fullName>
    </submittedName>
</protein>
<dbReference type="InterPro" id="IPR013563">
    <property type="entry name" value="Oligopep_ABC_C"/>
</dbReference>
<dbReference type="PROSITE" id="PS50893">
    <property type="entry name" value="ABC_TRANSPORTER_2"/>
    <property type="match status" value="2"/>
</dbReference>
<dbReference type="PANTHER" id="PTHR43776:SF7">
    <property type="entry name" value="D,D-DIPEPTIDE TRANSPORT ATP-BINDING PROTEIN DDPF-RELATED"/>
    <property type="match status" value="1"/>
</dbReference>
<feature type="domain" description="ABC transporter" evidence="6">
    <location>
        <begin position="4"/>
        <end position="249"/>
    </location>
</feature>
<dbReference type="GO" id="GO:0015833">
    <property type="term" value="P:peptide transport"/>
    <property type="evidence" value="ECO:0007669"/>
    <property type="project" value="InterPro"/>
</dbReference>
<comment type="similarity">
    <text evidence="2">Belongs to the ABC transporter superfamily.</text>
</comment>
<keyword evidence="8" id="KW-1185">Reference proteome</keyword>
<dbReference type="PANTHER" id="PTHR43776">
    <property type="entry name" value="TRANSPORT ATP-BINDING PROTEIN"/>
    <property type="match status" value="1"/>
</dbReference>
<comment type="caution">
    <text evidence="7">The sequence shown here is derived from an EMBL/GenBank/DDBJ whole genome shotgun (WGS) entry which is preliminary data.</text>
</comment>
<keyword evidence="5 7" id="KW-0067">ATP-binding</keyword>
<dbReference type="GO" id="GO:0005886">
    <property type="term" value="C:plasma membrane"/>
    <property type="evidence" value="ECO:0007669"/>
    <property type="project" value="UniProtKB-SubCell"/>
</dbReference>
<name>A0A317PKA4_9HYPH</name>
<dbReference type="Gene3D" id="3.40.50.300">
    <property type="entry name" value="P-loop containing nucleotide triphosphate hydrolases"/>
    <property type="match status" value="2"/>
</dbReference>
<dbReference type="GO" id="GO:0005524">
    <property type="term" value="F:ATP binding"/>
    <property type="evidence" value="ECO:0007669"/>
    <property type="project" value="UniProtKB-KW"/>
</dbReference>
<dbReference type="EMBL" id="QGTR01000003">
    <property type="protein sequence ID" value="PWW00460.1"/>
    <property type="molecule type" value="Genomic_DNA"/>
</dbReference>
<dbReference type="GO" id="GO:0016887">
    <property type="term" value="F:ATP hydrolysis activity"/>
    <property type="evidence" value="ECO:0007669"/>
    <property type="project" value="InterPro"/>
</dbReference>
<evidence type="ECO:0000256" key="3">
    <source>
        <dbReference type="ARBA" id="ARBA00022448"/>
    </source>
</evidence>
<comment type="subcellular location">
    <subcellularLocation>
        <location evidence="1">Cell inner membrane</location>
        <topology evidence="1">Peripheral membrane protein</topology>
    </subcellularLocation>
</comment>
<keyword evidence="4" id="KW-0547">Nucleotide-binding</keyword>
<dbReference type="OrthoDB" id="9802264at2"/>
<dbReference type="CDD" id="cd03257">
    <property type="entry name" value="ABC_NikE_OppD_transporters"/>
    <property type="match status" value="2"/>
</dbReference>
<feature type="domain" description="ABC transporter" evidence="6">
    <location>
        <begin position="270"/>
        <end position="521"/>
    </location>
</feature>
<dbReference type="GO" id="GO:0055085">
    <property type="term" value="P:transmembrane transport"/>
    <property type="evidence" value="ECO:0007669"/>
    <property type="project" value="UniProtKB-ARBA"/>
</dbReference>
<organism evidence="7 8">
    <name type="scientific">Hoeflea marina</name>
    <dbReference type="NCBI Taxonomy" id="274592"/>
    <lineage>
        <taxon>Bacteria</taxon>
        <taxon>Pseudomonadati</taxon>
        <taxon>Pseudomonadota</taxon>
        <taxon>Alphaproteobacteria</taxon>
        <taxon>Hyphomicrobiales</taxon>
        <taxon>Rhizobiaceae</taxon>
        <taxon>Hoeflea</taxon>
    </lineage>
</organism>
<dbReference type="InterPro" id="IPR027417">
    <property type="entry name" value="P-loop_NTPase"/>
</dbReference>
<dbReference type="InterPro" id="IPR003439">
    <property type="entry name" value="ABC_transporter-like_ATP-bd"/>
</dbReference>
<dbReference type="InterPro" id="IPR017871">
    <property type="entry name" value="ABC_transporter-like_CS"/>
</dbReference>
<dbReference type="NCBIfam" id="NF008453">
    <property type="entry name" value="PRK11308.1"/>
    <property type="match status" value="2"/>
</dbReference>
<dbReference type="InterPro" id="IPR050319">
    <property type="entry name" value="ABC_transp_ATP-bind"/>
</dbReference>
<reference evidence="7 8" key="1">
    <citation type="submission" date="2018-05" db="EMBL/GenBank/DDBJ databases">
        <title>Genomic Encyclopedia of Type Strains, Phase IV (KMG-IV): sequencing the most valuable type-strain genomes for metagenomic binning, comparative biology and taxonomic classification.</title>
        <authorList>
            <person name="Goeker M."/>
        </authorList>
    </citation>
    <scope>NUCLEOTIDE SEQUENCE [LARGE SCALE GENOMIC DNA]</scope>
    <source>
        <strain evidence="7 8">DSM 16791</strain>
    </source>
</reference>
<evidence type="ECO:0000259" key="6">
    <source>
        <dbReference type="PROSITE" id="PS50893"/>
    </source>
</evidence>
<proteinExistence type="inferred from homology"/>
<dbReference type="Pfam" id="PF08352">
    <property type="entry name" value="oligo_HPY"/>
    <property type="match status" value="2"/>
</dbReference>
<dbReference type="PROSITE" id="PS00211">
    <property type="entry name" value="ABC_TRANSPORTER_1"/>
    <property type="match status" value="2"/>
</dbReference>
<dbReference type="Proteomes" id="UP000246352">
    <property type="component" value="Unassembled WGS sequence"/>
</dbReference>
<evidence type="ECO:0000256" key="2">
    <source>
        <dbReference type="ARBA" id="ARBA00005417"/>
    </source>
</evidence>
<dbReference type="SUPFAM" id="SSF52540">
    <property type="entry name" value="P-loop containing nucleoside triphosphate hydrolases"/>
    <property type="match status" value="2"/>
</dbReference>
<evidence type="ECO:0000256" key="1">
    <source>
        <dbReference type="ARBA" id="ARBA00004417"/>
    </source>
</evidence>
<gene>
    <name evidence="7" type="ORF">DFR52_103667</name>
</gene>
<evidence type="ECO:0000313" key="7">
    <source>
        <dbReference type="EMBL" id="PWW00460.1"/>
    </source>
</evidence>
<evidence type="ECO:0000313" key="8">
    <source>
        <dbReference type="Proteomes" id="UP000246352"/>
    </source>
</evidence>
<dbReference type="InterPro" id="IPR003593">
    <property type="entry name" value="AAA+_ATPase"/>
</dbReference>
<dbReference type="RefSeq" id="WP_110032677.1">
    <property type="nucleotide sequence ID" value="NZ_QGTR01000003.1"/>
</dbReference>